<evidence type="ECO:0000313" key="1">
    <source>
        <dbReference type="EMBL" id="AEI46737.1"/>
    </source>
</evidence>
<organism evidence="1 2">
    <name type="scientific">Runella slithyformis (strain ATCC 29530 / DSM 19594 / LMG 11500 / NCIMB 11436 / LSU 4)</name>
    <dbReference type="NCBI Taxonomy" id="761193"/>
    <lineage>
        <taxon>Bacteria</taxon>
        <taxon>Pseudomonadati</taxon>
        <taxon>Bacteroidota</taxon>
        <taxon>Cytophagia</taxon>
        <taxon>Cytophagales</taxon>
        <taxon>Spirosomataceae</taxon>
        <taxon>Runella</taxon>
    </lineage>
</organism>
<dbReference type="RefSeq" id="WP_013926062.1">
    <property type="nucleotide sequence ID" value="NC_015703.1"/>
</dbReference>
<name>A0A7U3ZGF1_RUNSL</name>
<protein>
    <submittedName>
        <fullName evidence="1">Uncharacterized protein</fullName>
    </submittedName>
</protein>
<accession>A0A7U3ZGF1</accession>
<dbReference type="KEGG" id="rsi:Runsl_0285"/>
<reference evidence="2" key="1">
    <citation type="submission" date="2011-06" db="EMBL/GenBank/DDBJ databases">
        <title>The complete genome of chromosome of Runella slithyformis DSM 19594.</title>
        <authorList>
            <consortium name="US DOE Joint Genome Institute (JGI-PGF)"/>
            <person name="Lucas S."/>
            <person name="Han J."/>
            <person name="Lapidus A."/>
            <person name="Bruce D."/>
            <person name="Goodwin L."/>
            <person name="Pitluck S."/>
            <person name="Peters L."/>
            <person name="Kyrpides N."/>
            <person name="Mavromatis K."/>
            <person name="Ivanova N."/>
            <person name="Ovchinnikova G."/>
            <person name="Zhang X."/>
            <person name="Misra M."/>
            <person name="Detter J.C."/>
            <person name="Tapia R."/>
            <person name="Han C."/>
            <person name="Land M."/>
            <person name="Hauser L."/>
            <person name="Markowitz V."/>
            <person name="Cheng J.-F."/>
            <person name="Hugenholtz P."/>
            <person name="Woyke T."/>
            <person name="Wu D."/>
            <person name="Tindall B."/>
            <person name="Faehrich R."/>
            <person name="Brambilla E."/>
            <person name="Klenk H.-P."/>
            <person name="Eisen J.A."/>
        </authorList>
    </citation>
    <scope>NUCLEOTIDE SEQUENCE [LARGE SCALE GENOMIC DNA]</scope>
    <source>
        <strain evidence="2">ATCC 29530 / DSM 19594 / LMG 11500 / NCIMB 11436 / LSU 4</strain>
    </source>
</reference>
<dbReference type="EMBL" id="CP002859">
    <property type="protein sequence ID" value="AEI46737.1"/>
    <property type="molecule type" value="Genomic_DNA"/>
</dbReference>
<sequence length="93" mass="10744">MCSQFLLRCDVLKKLFTFLLWVGAILQLYAQSTTFTPQVMVPPRLSYDALIAIPSPMEGSMVFDTTHKVVRVFKKINGFRWPIPHNKRCRPVC</sequence>
<dbReference type="AlphaFoldDB" id="A0A7U3ZGF1"/>
<proteinExistence type="predicted"/>
<keyword evidence="2" id="KW-1185">Reference proteome</keyword>
<gene>
    <name evidence="1" type="ordered locus">Runsl_0285</name>
</gene>
<reference evidence="1 2" key="2">
    <citation type="journal article" date="2012" name="Stand. Genomic Sci.">
        <title>Complete genome sequence of the aquatic bacterium Runella slithyformis type strain (LSU 4(T)).</title>
        <authorList>
            <person name="Copeland A."/>
            <person name="Zhang X."/>
            <person name="Misra M."/>
            <person name="Lapidus A."/>
            <person name="Nolan M."/>
            <person name="Lucas S."/>
            <person name="Deshpande S."/>
            <person name="Cheng J.F."/>
            <person name="Tapia R."/>
            <person name="Goodwin L.A."/>
            <person name="Pitluck S."/>
            <person name="Liolios K."/>
            <person name="Pagani I."/>
            <person name="Ivanova N."/>
            <person name="Mikhailova N."/>
            <person name="Pati A."/>
            <person name="Chen A."/>
            <person name="Palaniappan K."/>
            <person name="Land M."/>
            <person name="Hauser L."/>
            <person name="Pan C."/>
            <person name="Jeffries C.D."/>
            <person name="Detter J.C."/>
            <person name="Brambilla E.M."/>
            <person name="Rohde M."/>
            <person name="Djao O.D."/>
            <person name="Goker M."/>
            <person name="Sikorski J."/>
            <person name="Tindall B.J."/>
            <person name="Woyke T."/>
            <person name="Bristow J."/>
            <person name="Eisen J.A."/>
            <person name="Markowitz V."/>
            <person name="Hugenholtz P."/>
            <person name="Kyrpides N.C."/>
            <person name="Klenk H.P."/>
            <person name="Mavromatis K."/>
        </authorList>
    </citation>
    <scope>NUCLEOTIDE SEQUENCE [LARGE SCALE GENOMIC DNA]</scope>
    <source>
        <strain evidence="2">ATCC 29530 / DSM 19594 / LMG 11500 / NCIMB 11436 / LSU 4</strain>
    </source>
</reference>
<dbReference type="Proteomes" id="UP000000493">
    <property type="component" value="Chromosome"/>
</dbReference>
<evidence type="ECO:0000313" key="2">
    <source>
        <dbReference type="Proteomes" id="UP000000493"/>
    </source>
</evidence>